<dbReference type="GO" id="GO:0005576">
    <property type="term" value="C:extracellular region"/>
    <property type="evidence" value="ECO:0007669"/>
    <property type="project" value="InterPro"/>
</dbReference>
<name>A0A0G4FWK0_VITBC</name>
<keyword evidence="8" id="KW-1185">Reference proteome</keyword>
<keyword evidence="4" id="KW-0732">Signal</keyword>
<comment type="caution">
    <text evidence="3">Lacks conserved residue(s) required for the propagation of feature annotation.</text>
</comment>
<keyword evidence="1" id="KW-0677">Repeat</keyword>
<keyword evidence="2" id="KW-1015">Disulfide bond</keyword>
<dbReference type="SUPFAM" id="SSF57492">
    <property type="entry name" value="Trefoil"/>
    <property type="match status" value="1"/>
</dbReference>
<evidence type="ECO:0000256" key="1">
    <source>
        <dbReference type="ARBA" id="ARBA00022737"/>
    </source>
</evidence>
<gene>
    <name evidence="7" type="ORF">Vbra_1753</name>
</gene>
<evidence type="ECO:0000256" key="4">
    <source>
        <dbReference type="SAM" id="SignalP"/>
    </source>
</evidence>
<dbReference type="InterPro" id="IPR044913">
    <property type="entry name" value="P_trefoil_dom_sf"/>
</dbReference>
<dbReference type="VEuPathDB" id="CryptoDB:Vbra_1753"/>
<dbReference type="InterPro" id="IPR000519">
    <property type="entry name" value="P_trefoil_dom"/>
</dbReference>
<feature type="domain" description="Apple" evidence="5">
    <location>
        <begin position="42"/>
        <end position="111"/>
    </location>
</feature>
<dbReference type="AlphaFoldDB" id="A0A0G4FWK0"/>
<dbReference type="InterPro" id="IPR003609">
    <property type="entry name" value="Pan_app"/>
</dbReference>
<dbReference type="SUPFAM" id="SSF57414">
    <property type="entry name" value="Hairpin loop containing domain-like"/>
    <property type="match status" value="1"/>
</dbReference>
<sequence>MSRFLVLAVWLTLANAAKDSTSANPEPIETSGLKKAGPAMRCAEWWLDHELFGAELAREKAASANECQKECQDTKACRFFSYSEQRGCHLRSGMGKSYRIAAGAVAGPKSCTRIPVSEYMARGPANALGGLVYVPLGNQKDHSKRLRSVAKDPIGVPYDYPLKTYLTPGLESDYTWASVLTRKSRSNGKVRYTLLHYDTQAGHTTTVSLHGSEKADGGVLAVTEAAFPFAATSTARSKAGCSGGLSCFQFESLTDVLFQGKTQGLKKQLGPHHAETFVLRAQYVPPAGQGSAGPPLVTYIHVKPPADHKANNDTIERCITDLAAARERRICAGTNVSLSSEECLARDCCYDELPVSFFAPDCFYKTCGAQQSSCPDWVTSQGTGISPTLRCGSLGVNVTNADNSSRIRGYVNCRGAPGDGSIFRFRGAGTWTQIYPLEITEAAIVRIATGANNFDPILALLSDCCGEPEACIFANDDGPYNLNPKIERLLQPGSYFVALGGLTGDTGKAMLDVTCSPGGTN</sequence>
<dbReference type="CDD" id="cd01100">
    <property type="entry name" value="APPLE_Factor_XI_like"/>
    <property type="match status" value="1"/>
</dbReference>
<reference evidence="7 8" key="1">
    <citation type="submission" date="2014-11" db="EMBL/GenBank/DDBJ databases">
        <authorList>
            <person name="Zhu J."/>
            <person name="Qi W."/>
            <person name="Song R."/>
        </authorList>
    </citation>
    <scope>NUCLEOTIDE SEQUENCE [LARGE SCALE GENOMIC DNA]</scope>
</reference>
<dbReference type="SMART" id="SM00223">
    <property type="entry name" value="APPLE"/>
    <property type="match status" value="1"/>
</dbReference>
<dbReference type="Pfam" id="PF00088">
    <property type="entry name" value="Trefoil"/>
    <property type="match status" value="1"/>
</dbReference>
<dbReference type="GO" id="GO:0006508">
    <property type="term" value="P:proteolysis"/>
    <property type="evidence" value="ECO:0007669"/>
    <property type="project" value="InterPro"/>
</dbReference>
<dbReference type="Proteomes" id="UP000041254">
    <property type="component" value="Unassembled WGS sequence"/>
</dbReference>
<dbReference type="EMBL" id="CDMY01000514">
    <property type="protein sequence ID" value="CEM19513.1"/>
    <property type="molecule type" value="Genomic_DNA"/>
</dbReference>
<evidence type="ECO:0000256" key="2">
    <source>
        <dbReference type="ARBA" id="ARBA00023157"/>
    </source>
</evidence>
<evidence type="ECO:0008006" key="9">
    <source>
        <dbReference type="Google" id="ProtNLM"/>
    </source>
</evidence>
<dbReference type="Pfam" id="PF00024">
    <property type="entry name" value="PAN_1"/>
    <property type="match status" value="1"/>
</dbReference>
<evidence type="ECO:0000313" key="7">
    <source>
        <dbReference type="EMBL" id="CEM19513.1"/>
    </source>
</evidence>
<dbReference type="PhylomeDB" id="A0A0G4FWK0"/>
<feature type="chain" id="PRO_5005189182" description="Apple domain-containing protein" evidence="4">
    <location>
        <begin position="17"/>
        <end position="521"/>
    </location>
</feature>
<protein>
    <recommendedName>
        <fullName evidence="9">Apple domain-containing protein</fullName>
    </recommendedName>
</protein>
<dbReference type="Gene3D" id="3.50.4.10">
    <property type="entry name" value="Hepatocyte Growth Factor"/>
    <property type="match status" value="1"/>
</dbReference>
<feature type="signal peptide" evidence="4">
    <location>
        <begin position="1"/>
        <end position="16"/>
    </location>
</feature>
<organism evidence="7 8">
    <name type="scientific">Vitrella brassicaformis (strain CCMP3155)</name>
    <dbReference type="NCBI Taxonomy" id="1169540"/>
    <lineage>
        <taxon>Eukaryota</taxon>
        <taxon>Sar</taxon>
        <taxon>Alveolata</taxon>
        <taxon>Colpodellida</taxon>
        <taxon>Vitrellaceae</taxon>
        <taxon>Vitrella</taxon>
    </lineage>
</organism>
<evidence type="ECO:0000259" key="6">
    <source>
        <dbReference type="PROSITE" id="PS51448"/>
    </source>
</evidence>
<dbReference type="InterPro" id="IPR000177">
    <property type="entry name" value="Apple"/>
</dbReference>
<evidence type="ECO:0000256" key="3">
    <source>
        <dbReference type="PROSITE-ProRule" id="PRU00779"/>
    </source>
</evidence>
<proteinExistence type="predicted"/>
<evidence type="ECO:0000313" key="8">
    <source>
        <dbReference type="Proteomes" id="UP000041254"/>
    </source>
</evidence>
<dbReference type="PROSITE" id="PS50948">
    <property type="entry name" value="PAN"/>
    <property type="match status" value="1"/>
</dbReference>
<dbReference type="InParanoid" id="A0A0G4FWK0"/>
<feature type="domain" description="P-type" evidence="6">
    <location>
        <begin position="316"/>
        <end position="366"/>
    </location>
</feature>
<evidence type="ECO:0000259" key="5">
    <source>
        <dbReference type="PROSITE" id="PS50948"/>
    </source>
</evidence>
<accession>A0A0G4FWK0</accession>
<dbReference type="PROSITE" id="PS51448">
    <property type="entry name" value="P_TREFOIL_2"/>
    <property type="match status" value="1"/>
</dbReference>